<protein>
    <recommendedName>
        <fullName evidence="5">Elongation factor-like 1</fullName>
    </recommendedName>
</protein>
<dbReference type="SUPFAM" id="SSF54211">
    <property type="entry name" value="Ribosomal protein S5 domain 2-like"/>
    <property type="match status" value="1"/>
</dbReference>
<dbReference type="InterPro" id="IPR009000">
    <property type="entry name" value="Transl_B-barrel_sf"/>
</dbReference>
<feature type="region of interest" description="Disordered" evidence="6">
    <location>
        <begin position="436"/>
        <end position="480"/>
    </location>
</feature>
<keyword evidence="3" id="KW-0378">Hydrolase</keyword>
<dbReference type="SUPFAM" id="SSF54980">
    <property type="entry name" value="EF-G C-terminal domain-like"/>
    <property type="match status" value="2"/>
</dbReference>
<dbReference type="PANTHER" id="PTHR42908:SF3">
    <property type="entry name" value="ELONGATION FACTOR-LIKE GTPASE 1"/>
    <property type="match status" value="1"/>
</dbReference>
<dbReference type="Proteomes" id="UP000594262">
    <property type="component" value="Unplaced"/>
</dbReference>
<dbReference type="RefSeq" id="XP_066928789.1">
    <property type="nucleotide sequence ID" value="XM_067072688.1"/>
</dbReference>
<dbReference type="NCBIfam" id="TIGR00231">
    <property type="entry name" value="small_GTP"/>
    <property type="match status" value="1"/>
</dbReference>
<dbReference type="FunFam" id="3.40.50.300:FF:000732">
    <property type="entry name" value="Elongation factor like GTPase 1"/>
    <property type="match status" value="1"/>
</dbReference>
<dbReference type="Gene3D" id="3.40.50.300">
    <property type="entry name" value="P-loop containing nucleotide triphosphate hydrolases"/>
    <property type="match status" value="1"/>
</dbReference>
<feature type="domain" description="Tr-type G" evidence="7">
    <location>
        <begin position="17"/>
        <end position="258"/>
    </location>
</feature>
<evidence type="ECO:0000256" key="5">
    <source>
        <dbReference type="ARBA" id="ARBA00081809"/>
    </source>
</evidence>
<keyword evidence="4" id="KW-0342">GTP-binding</keyword>
<dbReference type="Gene3D" id="3.90.1430.10">
    <property type="entry name" value="Yeast translation eEF2 (G' domain)"/>
    <property type="match status" value="1"/>
</dbReference>
<dbReference type="GeneID" id="136816365"/>
<dbReference type="InterPro" id="IPR041095">
    <property type="entry name" value="EFG_II"/>
</dbReference>
<dbReference type="PROSITE" id="PS51722">
    <property type="entry name" value="G_TR_2"/>
    <property type="match status" value="1"/>
</dbReference>
<dbReference type="CDD" id="cd16268">
    <property type="entry name" value="EF2_II"/>
    <property type="match status" value="1"/>
</dbReference>
<dbReference type="Gene3D" id="3.30.70.870">
    <property type="entry name" value="Elongation Factor G (Translational Gtpase), domain 3"/>
    <property type="match status" value="1"/>
</dbReference>
<dbReference type="Gene3D" id="3.30.230.10">
    <property type="match status" value="1"/>
</dbReference>
<keyword evidence="9" id="KW-1185">Reference proteome</keyword>
<evidence type="ECO:0000256" key="3">
    <source>
        <dbReference type="ARBA" id="ARBA00022801"/>
    </source>
</evidence>
<dbReference type="InterPro" id="IPR014721">
    <property type="entry name" value="Ribsml_uS5_D2-typ_fold_subgr"/>
</dbReference>
<proteinExistence type="predicted"/>
<sequence length="1116" mass="126190">MRAESLDLISLMQKNAANIRNICILAHVDHGKTTLADSLIASNGIISSRLAGKLRYMDSREDEQQRGITMKSSAISLYHMKDKQNYLVNLIDSPGHIDFSSEVSTAVRLCDGAIVIVDVVEGVCPQTNAVLRQAWLEGIKPCLVLNKMDRLITELKLTPLEAFYHLQKVLEQVNAITGSLFSTKIMEESSKDQQTDIDQTEDQSDVFDWSSGLDDADDENLYFSPESGNVVFASAIDGWAFGIDTFADLYSAKLGISKRILVKTLWGDYFLNMKAKKILKGAYTKGKKPLFVQFILDNLWILYEAVLNRDKPKITKIVESLNVKITSVKFSEPKVHLQAILRQWLPLSSSILDLVCSYLPSPLEMREDRVKKLMCSGFKKFESYPDDTQKLKDDFLKCSSREDAPVIVFVSKMISVDAASLPEKRRRPLTKEEMAEKYEAAKQRHAEKNIQRQEGEEGDNTEQNKPDEETEEKQDDEEHEKEHFVAFARVFSGTLKKGMKLYVLGPKYDPSLKIVEKSHTEVPATSSKSQHQFDSQQLVSSNGAVLCEIKDLYLMMGKEFEALDEVPAGNMIGINGFSDSILKSGTASTSLACPPFTSMTFEAKPIVRVAVEPRQPSQLQQLVRGMRLLNQADPCVEVMVQESGEYVIVAAGEVHLQRCLDDLTERFAKIKIRASDPIVPFRESVVNPPKIDMVNEEISEINKSMAHHTQRLPAFMLKEIQSFSDLIHKHGEETAVQGGPDESSDVILSKNQVIEAKKSAKMKEKTGLIEAFTANKQYCMCLQAKPLSSDIVDFLDKNFELLKIIQKLSTEPNIEDRKIAIKELTTEIRASIKNLYNQLDTLFENSGKDWRKAIDRIWAVGPKGSFTNILFNNVPDYNRSNIWFGLLDDNQNDEENDLRMREYDNSIVSGFQLAVQSGPMCEEPMRGVAFMVSDWSIQEKQTAEESSIKHGPLSGQHISSFREGCRRAVMAQPMRLMAAMYTCEIQATTEVLGKVYSVINKRLGKILSEDLKEGSDIFDIHAELPVAESFGFAEEIRKKTSGLASPQLIFNRWQVLDEDPFWIPTTEEEYELYGEKADSENQALKYVNKVRHRKGLYVEKKTVEHAEKQRTLKRNK</sequence>
<dbReference type="SMART" id="SM00838">
    <property type="entry name" value="EFG_C"/>
    <property type="match status" value="1"/>
</dbReference>
<accession>A0A7M5VHC2</accession>
<dbReference type="InterPro" id="IPR004161">
    <property type="entry name" value="EFTu-like_2"/>
</dbReference>
<dbReference type="GO" id="GO:0005829">
    <property type="term" value="C:cytosol"/>
    <property type="evidence" value="ECO:0007669"/>
    <property type="project" value="TreeGrafter"/>
</dbReference>
<dbReference type="Pfam" id="PF03144">
    <property type="entry name" value="GTP_EFTU_D2"/>
    <property type="match status" value="1"/>
</dbReference>
<dbReference type="CDD" id="cd01885">
    <property type="entry name" value="EF2"/>
    <property type="match status" value="1"/>
</dbReference>
<dbReference type="InterPro" id="IPR000640">
    <property type="entry name" value="EFG_V-like"/>
</dbReference>
<dbReference type="GO" id="GO:0042256">
    <property type="term" value="P:cytosolic ribosome assembly"/>
    <property type="evidence" value="ECO:0007669"/>
    <property type="project" value="TreeGrafter"/>
</dbReference>
<dbReference type="InterPro" id="IPR027417">
    <property type="entry name" value="P-loop_NTPase"/>
</dbReference>
<dbReference type="GO" id="GO:1990904">
    <property type="term" value="C:ribonucleoprotein complex"/>
    <property type="evidence" value="ECO:0007669"/>
    <property type="project" value="TreeGrafter"/>
</dbReference>
<dbReference type="FunFam" id="3.30.70.240:FF:000006">
    <property type="entry name" value="Elongation factor like GTPase 1"/>
    <property type="match status" value="1"/>
</dbReference>
<dbReference type="GO" id="GO:0003924">
    <property type="term" value="F:GTPase activity"/>
    <property type="evidence" value="ECO:0007669"/>
    <property type="project" value="InterPro"/>
</dbReference>
<feature type="compositionally biased region" description="Acidic residues" evidence="6">
    <location>
        <begin position="468"/>
        <end position="479"/>
    </location>
</feature>
<dbReference type="InterPro" id="IPR020568">
    <property type="entry name" value="Ribosomal_Su5_D2-typ_SF"/>
</dbReference>
<dbReference type="SUPFAM" id="SSF52540">
    <property type="entry name" value="P-loop containing nucleoside triphosphate hydrolases"/>
    <property type="match status" value="1"/>
</dbReference>
<evidence type="ECO:0000259" key="7">
    <source>
        <dbReference type="PROSITE" id="PS51722"/>
    </source>
</evidence>
<reference evidence="8" key="1">
    <citation type="submission" date="2021-01" db="UniProtKB">
        <authorList>
            <consortium name="EnsemblMetazoa"/>
        </authorList>
    </citation>
    <scope>IDENTIFICATION</scope>
</reference>
<dbReference type="CDD" id="cd04096">
    <property type="entry name" value="eEF2_snRNP_like_C"/>
    <property type="match status" value="1"/>
</dbReference>
<evidence type="ECO:0000256" key="2">
    <source>
        <dbReference type="ARBA" id="ARBA00022741"/>
    </source>
</evidence>
<dbReference type="CDD" id="cd01681">
    <property type="entry name" value="aeEF2_snRNP_like_IV"/>
    <property type="match status" value="1"/>
</dbReference>
<evidence type="ECO:0000256" key="4">
    <source>
        <dbReference type="ARBA" id="ARBA00023134"/>
    </source>
</evidence>
<dbReference type="Pfam" id="PF14492">
    <property type="entry name" value="EFG_III"/>
    <property type="match status" value="1"/>
</dbReference>
<dbReference type="SUPFAM" id="SSF50447">
    <property type="entry name" value="Translation proteins"/>
    <property type="match status" value="1"/>
</dbReference>
<evidence type="ECO:0000313" key="8">
    <source>
        <dbReference type="EnsemblMetazoa" id="CLYHEMP012165.1"/>
    </source>
</evidence>
<dbReference type="PANTHER" id="PTHR42908">
    <property type="entry name" value="TRANSLATION ELONGATION FACTOR-RELATED"/>
    <property type="match status" value="1"/>
</dbReference>
<dbReference type="CDD" id="cd16261">
    <property type="entry name" value="EF2_snRNP_III"/>
    <property type="match status" value="1"/>
</dbReference>
<dbReference type="PRINTS" id="PR00315">
    <property type="entry name" value="ELONGATNFCT"/>
</dbReference>
<dbReference type="Pfam" id="PF00679">
    <property type="entry name" value="EFG_C"/>
    <property type="match status" value="1"/>
</dbReference>
<dbReference type="FunFam" id="3.90.1430.10:FF:000002">
    <property type="entry name" value="Elongation factor like GTPase 1"/>
    <property type="match status" value="1"/>
</dbReference>
<dbReference type="Pfam" id="PF00009">
    <property type="entry name" value="GTP_EFTU"/>
    <property type="match status" value="1"/>
</dbReference>
<dbReference type="AlphaFoldDB" id="A0A7M5VHC2"/>
<feature type="compositionally biased region" description="Basic and acidic residues" evidence="6">
    <location>
        <begin position="436"/>
        <end position="455"/>
    </location>
</feature>
<dbReference type="Pfam" id="PF25118">
    <property type="entry name" value="EFL1"/>
    <property type="match status" value="1"/>
</dbReference>
<dbReference type="InterPro" id="IPR000795">
    <property type="entry name" value="T_Tr_GTP-bd_dom"/>
</dbReference>
<evidence type="ECO:0000313" key="9">
    <source>
        <dbReference type="Proteomes" id="UP000594262"/>
    </source>
</evidence>
<dbReference type="GO" id="GO:0005525">
    <property type="term" value="F:GTP binding"/>
    <property type="evidence" value="ECO:0007669"/>
    <property type="project" value="UniProtKB-KW"/>
</dbReference>
<evidence type="ECO:0000256" key="6">
    <source>
        <dbReference type="SAM" id="MobiDB-lite"/>
    </source>
</evidence>
<dbReference type="EnsemblMetazoa" id="CLYHEMT012165.1">
    <property type="protein sequence ID" value="CLYHEMP012165.1"/>
    <property type="gene ID" value="CLYHEMG012165"/>
</dbReference>
<organism evidence="8 9">
    <name type="scientific">Clytia hemisphaerica</name>
    <dbReference type="NCBI Taxonomy" id="252671"/>
    <lineage>
        <taxon>Eukaryota</taxon>
        <taxon>Metazoa</taxon>
        <taxon>Cnidaria</taxon>
        <taxon>Hydrozoa</taxon>
        <taxon>Hydroidolina</taxon>
        <taxon>Leptothecata</taxon>
        <taxon>Obeliida</taxon>
        <taxon>Clytiidae</taxon>
        <taxon>Clytia</taxon>
    </lineage>
</organism>
<dbReference type="InterPro" id="IPR005225">
    <property type="entry name" value="Small_GTP-bd"/>
</dbReference>
<dbReference type="OrthoDB" id="364892at2759"/>
<dbReference type="InterPro" id="IPR035647">
    <property type="entry name" value="EFG_III/V"/>
</dbReference>
<evidence type="ECO:0000256" key="1">
    <source>
        <dbReference type="ARBA" id="ARBA00022517"/>
    </source>
</evidence>
<dbReference type="FunFam" id="3.30.70.870:FF:000002">
    <property type="entry name" value="Translation elongation factor 2"/>
    <property type="match status" value="1"/>
</dbReference>
<dbReference type="Gene3D" id="3.30.70.240">
    <property type="match status" value="1"/>
</dbReference>
<keyword evidence="2" id="KW-0547">Nucleotide-binding</keyword>
<name>A0A7M5VHC2_9CNID</name>
<dbReference type="Gene3D" id="2.40.30.10">
    <property type="entry name" value="Translation factors"/>
    <property type="match status" value="1"/>
</dbReference>
<keyword evidence="1" id="KW-0690">Ribosome biogenesis</keyword>
<dbReference type="InterPro" id="IPR056752">
    <property type="entry name" value="EFL1"/>
</dbReference>
<dbReference type="GO" id="GO:0043022">
    <property type="term" value="F:ribosome binding"/>
    <property type="evidence" value="ECO:0007669"/>
    <property type="project" value="TreeGrafter"/>
</dbReference>